<dbReference type="Proteomes" id="UP000244334">
    <property type="component" value="Unassembled WGS sequence"/>
</dbReference>
<protein>
    <submittedName>
        <fullName evidence="1">Uncharacterized protein</fullName>
    </submittedName>
</protein>
<proteinExistence type="predicted"/>
<evidence type="ECO:0000313" key="1">
    <source>
        <dbReference type="EMBL" id="RAP70864.1"/>
    </source>
</evidence>
<accession>A0A328TSW9</accession>
<sequence>MLLWVGGISLFALLVCFAGEHDREDCEVRIAKELSTTAVYINGHCMVKGYGRFDGR</sequence>
<keyword evidence="2" id="KW-1185">Reference proteome</keyword>
<evidence type="ECO:0000313" key="2">
    <source>
        <dbReference type="Proteomes" id="UP000244334"/>
    </source>
</evidence>
<name>A0A328TSW9_9GAMM</name>
<dbReference type="EMBL" id="LJAM02000247">
    <property type="protein sequence ID" value="RAP70864.1"/>
    <property type="molecule type" value="Genomic_DNA"/>
</dbReference>
<reference evidence="1" key="1">
    <citation type="submission" date="2018-04" db="EMBL/GenBank/DDBJ databases">
        <title>Genomes of the Obligate Erwinia dacicola and Facultative Enterobacter sp. OLF Endosymbionts of the Olive Fruit fly, Bactrocera oleae.</title>
        <authorList>
            <person name="Estes A.M."/>
            <person name="Hearn D.J."/>
            <person name="Agarwal S."/>
            <person name="Pierson E.A."/>
            <person name="Dunning-Hotopp J.C."/>
        </authorList>
    </citation>
    <scope>NUCLEOTIDE SEQUENCE [LARGE SCALE GENOMIC DNA]</scope>
    <source>
        <strain evidence="1">Oroville</strain>
    </source>
</reference>
<comment type="caution">
    <text evidence="1">The sequence shown here is derived from an EMBL/GenBank/DDBJ whole genome shotgun (WGS) entry which is preliminary data.</text>
</comment>
<organism evidence="1 2">
    <name type="scientific">Candidatus Erwinia dacicola</name>
    <dbReference type="NCBI Taxonomy" id="252393"/>
    <lineage>
        <taxon>Bacteria</taxon>
        <taxon>Pseudomonadati</taxon>
        <taxon>Pseudomonadota</taxon>
        <taxon>Gammaproteobacteria</taxon>
        <taxon>Enterobacterales</taxon>
        <taxon>Erwiniaceae</taxon>
        <taxon>Erwinia</taxon>
    </lineage>
</organism>
<gene>
    <name evidence="1" type="ORF">ACZ87_02332</name>
</gene>
<dbReference type="AlphaFoldDB" id="A0A328TSW9"/>